<sequence>MHDFFAWPHEAGEGRLKTAGGGGAVVFRAGFCKRKAAVGENTCTDKAKYLKLRVYEIKF</sequence>
<protein>
    <submittedName>
        <fullName evidence="1">Uncharacterized protein</fullName>
    </submittedName>
</protein>
<keyword evidence="2" id="KW-1185">Reference proteome</keyword>
<dbReference type="Proteomes" id="UP000193118">
    <property type="component" value="Unassembled WGS sequence"/>
</dbReference>
<dbReference type="AlphaFoldDB" id="A0A1X3DDE4"/>
<evidence type="ECO:0000313" key="1">
    <source>
        <dbReference type="EMBL" id="OSI17742.1"/>
    </source>
</evidence>
<proteinExistence type="predicted"/>
<reference evidence="2" key="1">
    <citation type="submission" date="2017-01" db="EMBL/GenBank/DDBJ databases">
        <authorList>
            <person name="Wolfgang W.J."/>
            <person name="Cole J."/>
            <person name="Wroblewski D."/>
            <person name="Mcginnis J."/>
            <person name="Musser K.A."/>
        </authorList>
    </citation>
    <scope>NUCLEOTIDE SEQUENCE [LARGE SCALE GENOMIC DNA]</scope>
    <source>
        <strain evidence="2">DSM 19151</strain>
    </source>
</reference>
<organism evidence="1 2">
    <name type="scientific">Neisseria dentiae</name>
    <dbReference type="NCBI Taxonomy" id="194197"/>
    <lineage>
        <taxon>Bacteria</taxon>
        <taxon>Pseudomonadati</taxon>
        <taxon>Pseudomonadota</taxon>
        <taxon>Betaproteobacteria</taxon>
        <taxon>Neisseriales</taxon>
        <taxon>Neisseriaceae</taxon>
        <taxon>Neisseria</taxon>
    </lineage>
</organism>
<dbReference type="STRING" id="194197.BWD09_04740"/>
<accession>A0A1X3DDE4</accession>
<dbReference type="EMBL" id="MTBO01000008">
    <property type="protein sequence ID" value="OSI17742.1"/>
    <property type="molecule type" value="Genomic_DNA"/>
</dbReference>
<evidence type="ECO:0000313" key="2">
    <source>
        <dbReference type="Proteomes" id="UP000193118"/>
    </source>
</evidence>
<comment type="caution">
    <text evidence="1">The sequence shown here is derived from an EMBL/GenBank/DDBJ whole genome shotgun (WGS) entry which is preliminary data.</text>
</comment>
<gene>
    <name evidence="1" type="ORF">BWD09_04740</name>
</gene>
<name>A0A1X3DDE4_9NEIS</name>